<name>A0ABD4Y7Y4_9PSED</name>
<dbReference type="GO" id="GO:0004519">
    <property type="term" value="F:endonuclease activity"/>
    <property type="evidence" value="ECO:0007669"/>
    <property type="project" value="UniProtKB-KW"/>
</dbReference>
<feature type="domain" description="Restriction endonuclease type IV Mrr" evidence="2">
    <location>
        <begin position="167"/>
        <end position="284"/>
    </location>
</feature>
<gene>
    <name evidence="4" type="ORF">N5C70_02265</name>
</gene>
<dbReference type="InterPro" id="IPR011856">
    <property type="entry name" value="tRNA_endonuc-like_dom_sf"/>
</dbReference>
<organism evidence="4 5">
    <name type="scientific">Pseudomonas juntendi</name>
    <dbReference type="NCBI Taxonomy" id="2666183"/>
    <lineage>
        <taxon>Bacteria</taxon>
        <taxon>Pseudomonadati</taxon>
        <taxon>Pseudomonadota</taxon>
        <taxon>Gammaproteobacteria</taxon>
        <taxon>Pseudomonadales</taxon>
        <taxon>Pseudomonadaceae</taxon>
        <taxon>Pseudomonas</taxon>
    </lineage>
</organism>
<feature type="domain" description="Restriction system protein Mrr-like N-terminal" evidence="3">
    <location>
        <begin position="6"/>
        <end position="90"/>
    </location>
</feature>
<keyword evidence="4" id="KW-0540">Nuclease</keyword>
<dbReference type="EC" id="3.1.21.-" evidence="4"/>
<keyword evidence="4" id="KW-0378">Hydrolase</keyword>
<dbReference type="AlphaFoldDB" id="A0ABD4Y7Y4"/>
<accession>A0ABD4Y7Y4</accession>
<dbReference type="PANTHER" id="PTHR30015">
    <property type="entry name" value="MRR RESTRICTION SYSTEM PROTEIN"/>
    <property type="match status" value="1"/>
</dbReference>
<evidence type="ECO:0000313" key="4">
    <source>
        <dbReference type="EMBL" id="MDH0755582.1"/>
    </source>
</evidence>
<comment type="caution">
    <text evidence="4">The sequence shown here is derived from an EMBL/GenBank/DDBJ whole genome shotgun (WGS) entry which is preliminary data.</text>
</comment>
<dbReference type="RefSeq" id="WP_280070374.1">
    <property type="nucleotide sequence ID" value="NZ_JAOCBV010000001.1"/>
</dbReference>
<feature type="region of interest" description="Disordered" evidence="1">
    <location>
        <begin position="121"/>
        <end position="142"/>
    </location>
</feature>
<dbReference type="SUPFAM" id="SSF52980">
    <property type="entry name" value="Restriction endonuclease-like"/>
    <property type="match status" value="1"/>
</dbReference>
<feature type="compositionally biased region" description="Polar residues" evidence="1">
    <location>
        <begin position="128"/>
        <end position="142"/>
    </location>
</feature>
<dbReference type="Pfam" id="PF14338">
    <property type="entry name" value="Mrr_N"/>
    <property type="match status" value="1"/>
</dbReference>
<proteinExistence type="predicted"/>
<dbReference type="EMBL" id="JAOCBV010000001">
    <property type="protein sequence ID" value="MDH0755582.1"/>
    <property type="molecule type" value="Genomic_DNA"/>
</dbReference>
<dbReference type="InterPro" id="IPR025745">
    <property type="entry name" value="Mrr-like_N_dom"/>
</dbReference>
<dbReference type="InterPro" id="IPR052906">
    <property type="entry name" value="Type_IV_Methyl-Rstrct_Enzyme"/>
</dbReference>
<dbReference type="InterPro" id="IPR007560">
    <property type="entry name" value="Restrct_endonuc_IV_Mrr"/>
</dbReference>
<evidence type="ECO:0000259" key="2">
    <source>
        <dbReference type="Pfam" id="PF04471"/>
    </source>
</evidence>
<keyword evidence="4" id="KW-0255">Endonuclease</keyword>
<evidence type="ECO:0000259" key="3">
    <source>
        <dbReference type="Pfam" id="PF14338"/>
    </source>
</evidence>
<dbReference type="Pfam" id="PF04471">
    <property type="entry name" value="Mrr_cat"/>
    <property type="match status" value="1"/>
</dbReference>
<sequence>MSVPTYDQFIEPILRFLAANPDGATAGETHEAAAKALDLSESQRQETIASGQPTYKNRSGWAHDRLKRAGYSSSAKHGYWQLTDSGSAFAKANPAPLSAGQVEHLAMNFMNVRLKAAPDAASLDETSETSAPIGQTDLATSSPQERLNQAILELRTSVAGDLLDSLLQASPTRFEHIVLDVLHSLGYGANRQALQQVGGSGDGGIDGVISLDALGLEKVYVQAKRWQSTVGRPDLQAFYGALAGQKAKRGVFITTSGFTAQAVEFALSVEGMVLVDGKRLVNLMLDHEVGVSSQLYKVPKLDSDYFDESLG</sequence>
<dbReference type="Proteomes" id="UP001160152">
    <property type="component" value="Unassembled WGS sequence"/>
</dbReference>
<evidence type="ECO:0000313" key="5">
    <source>
        <dbReference type="Proteomes" id="UP001160152"/>
    </source>
</evidence>
<protein>
    <submittedName>
        <fullName evidence="4">Restriction endonuclease</fullName>
        <ecNumber evidence="4">3.1.21.-</ecNumber>
    </submittedName>
</protein>
<dbReference type="InterPro" id="IPR011335">
    <property type="entry name" value="Restrct_endonuc-II-like"/>
</dbReference>
<dbReference type="GO" id="GO:0016787">
    <property type="term" value="F:hydrolase activity"/>
    <property type="evidence" value="ECO:0007669"/>
    <property type="project" value="UniProtKB-KW"/>
</dbReference>
<reference evidence="4 5" key="1">
    <citation type="submission" date="2022-09" db="EMBL/GenBank/DDBJ databases">
        <title>Intensive care unit water sources are persistently colonized with multi-drug resistant bacteria and are the site of extensive horizontal gene transfer of antibiotic resistance genes.</title>
        <authorList>
            <person name="Diorio-Toth L."/>
        </authorList>
    </citation>
    <scope>NUCLEOTIDE SEQUENCE [LARGE SCALE GENOMIC DNA]</scope>
    <source>
        <strain evidence="4 5">GD03901</strain>
    </source>
</reference>
<dbReference type="PANTHER" id="PTHR30015:SF7">
    <property type="entry name" value="TYPE IV METHYL-DIRECTED RESTRICTION ENZYME ECOKMRR"/>
    <property type="match status" value="1"/>
</dbReference>
<evidence type="ECO:0000256" key="1">
    <source>
        <dbReference type="SAM" id="MobiDB-lite"/>
    </source>
</evidence>
<dbReference type="Gene3D" id="3.40.1350.10">
    <property type="match status" value="1"/>
</dbReference>